<protein>
    <submittedName>
        <fullName evidence="1">Uncharacterized protein</fullName>
    </submittedName>
</protein>
<dbReference type="Proteomes" id="UP001281147">
    <property type="component" value="Unassembled WGS sequence"/>
</dbReference>
<dbReference type="EMBL" id="JAUTXU010000259">
    <property type="protein sequence ID" value="KAK3691697.1"/>
    <property type="molecule type" value="Genomic_DNA"/>
</dbReference>
<reference evidence="1" key="1">
    <citation type="submission" date="2023-07" db="EMBL/GenBank/DDBJ databases">
        <title>Black Yeasts Isolated from many extreme environments.</title>
        <authorList>
            <person name="Coleine C."/>
            <person name="Stajich J.E."/>
            <person name="Selbmann L."/>
        </authorList>
    </citation>
    <scope>NUCLEOTIDE SEQUENCE</scope>
    <source>
        <strain evidence="1">CCFEE 5714</strain>
    </source>
</reference>
<gene>
    <name evidence="1" type="ORF">LTR37_018490</name>
</gene>
<accession>A0ACC3MJT0</accession>
<evidence type="ECO:0000313" key="1">
    <source>
        <dbReference type="EMBL" id="KAK3691697.1"/>
    </source>
</evidence>
<comment type="caution">
    <text evidence="1">The sequence shown here is derived from an EMBL/GenBank/DDBJ whole genome shotgun (WGS) entry which is preliminary data.</text>
</comment>
<sequence>MASPNPPTTRNDSVGNNSIYASEAETVEQRKRFAGNDPLLRHLDEFLLHCTDARLKGDVGGCVHQLLDKGQTAAGLAEAVVRCRDWMVKHEKVRFGKSKEAEQLRAKWYWCTETKAQLQRFAEWNLRIIFTQLWADVEKVDGLE</sequence>
<keyword evidence="2" id="KW-1185">Reference proteome</keyword>
<proteinExistence type="predicted"/>
<organism evidence="1 2">
    <name type="scientific">Vermiconidia calcicola</name>
    <dbReference type="NCBI Taxonomy" id="1690605"/>
    <lineage>
        <taxon>Eukaryota</taxon>
        <taxon>Fungi</taxon>
        <taxon>Dikarya</taxon>
        <taxon>Ascomycota</taxon>
        <taxon>Pezizomycotina</taxon>
        <taxon>Dothideomycetes</taxon>
        <taxon>Dothideomycetidae</taxon>
        <taxon>Mycosphaerellales</taxon>
        <taxon>Extremaceae</taxon>
        <taxon>Vermiconidia</taxon>
    </lineage>
</organism>
<name>A0ACC3MJT0_9PEZI</name>
<evidence type="ECO:0000313" key="2">
    <source>
        <dbReference type="Proteomes" id="UP001281147"/>
    </source>
</evidence>